<dbReference type="GO" id="GO:0006366">
    <property type="term" value="P:transcription by RNA polymerase II"/>
    <property type="evidence" value="ECO:0007669"/>
    <property type="project" value="TreeGrafter"/>
</dbReference>
<dbReference type="GeneID" id="8860905"/>
<keyword evidence="10" id="KW-1185">Reference proteome</keyword>
<evidence type="ECO:0000256" key="6">
    <source>
        <dbReference type="ARBA" id="ARBA00025804"/>
    </source>
</evidence>
<dbReference type="InterPro" id="IPR050518">
    <property type="entry name" value="Rpo3/RPB3_RNA_Pol_subunit"/>
</dbReference>
<dbReference type="Pfam" id="PF01193">
    <property type="entry name" value="RNA_pol_L"/>
    <property type="match status" value="1"/>
</dbReference>
<dbReference type="FunFam" id="2.170.120.12:FF:000002">
    <property type="entry name" value="DNA-directed RNA polymerase II subunit RPB3"/>
    <property type="match status" value="1"/>
</dbReference>
<evidence type="ECO:0000256" key="1">
    <source>
        <dbReference type="ARBA" id="ARBA00004026"/>
    </source>
</evidence>
<dbReference type="InterPro" id="IPR001514">
    <property type="entry name" value="DNA-dir_RNA_pol_30-40kDasu_CS"/>
</dbReference>
<organism evidence="10">
    <name type="scientific">Naegleria gruberi</name>
    <name type="common">Amoeba</name>
    <dbReference type="NCBI Taxonomy" id="5762"/>
    <lineage>
        <taxon>Eukaryota</taxon>
        <taxon>Discoba</taxon>
        <taxon>Heterolobosea</taxon>
        <taxon>Tetramitia</taxon>
        <taxon>Eutetramitia</taxon>
        <taxon>Vahlkampfiidae</taxon>
        <taxon>Naegleria</taxon>
    </lineage>
</organism>
<comment type="subcellular location">
    <subcellularLocation>
        <location evidence="2">Nucleus</location>
    </subcellularLocation>
</comment>
<dbReference type="KEGG" id="ngr:NAEGRDRAFT_61034"/>
<dbReference type="Gene3D" id="3.30.1360.10">
    <property type="entry name" value="RNA polymerase, RBP11-like subunit"/>
    <property type="match status" value="1"/>
</dbReference>
<evidence type="ECO:0000256" key="5">
    <source>
        <dbReference type="ARBA" id="ARBA00023242"/>
    </source>
</evidence>
<reference evidence="9 10" key="1">
    <citation type="journal article" date="2010" name="Cell">
        <title>The genome of Naegleria gruberi illuminates early eukaryotic versatility.</title>
        <authorList>
            <person name="Fritz-Laylin L.K."/>
            <person name="Prochnik S.E."/>
            <person name="Ginger M.L."/>
            <person name="Dacks J.B."/>
            <person name="Carpenter M.L."/>
            <person name="Field M.C."/>
            <person name="Kuo A."/>
            <person name="Paredez A."/>
            <person name="Chapman J."/>
            <person name="Pham J."/>
            <person name="Shu S."/>
            <person name="Neupane R."/>
            <person name="Cipriano M."/>
            <person name="Mancuso J."/>
            <person name="Tu H."/>
            <person name="Salamov A."/>
            <person name="Lindquist E."/>
            <person name="Shapiro H."/>
            <person name="Lucas S."/>
            <person name="Grigoriev I.V."/>
            <person name="Cande W.Z."/>
            <person name="Fulton C."/>
            <person name="Rokhsar D.S."/>
            <person name="Dawson S.C."/>
        </authorList>
    </citation>
    <scope>NUCLEOTIDE SEQUENCE [LARGE SCALE GENOMIC DNA]</scope>
    <source>
        <strain evidence="9 10">NEG-M</strain>
    </source>
</reference>
<dbReference type="Pfam" id="PF01000">
    <property type="entry name" value="RNA_pol_A_bac"/>
    <property type="match status" value="1"/>
</dbReference>
<dbReference type="STRING" id="5762.D2W3Y1"/>
<dbReference type="HAMAP" id="MF_00320">
    <property type="entry name" value="RNApol_arch_Rpo3"/>
    <property type="match status" value="1"/>
</dbReference>
<dbReference type="FunCoup" id="D2W3Y1">
    <property type="interactions" value="454"/>
</dbReference>
<evidence type="ECO:0000259" key="8">
    <source>
        <dbReference type="SMART" id="SM00662"/>
    </source>
</evidence>
<dbReference type="InterPro" id="IPR036643">
    <property type="entry name" value="RNApol_insert_sf"/>
</dbReference>
<dbReference type="PANTHER" id="PTHR11800:SF2">
    <property type="entry name" value="DNA-DIRECTED RNA POLYMERASE II SUBUNIT RPB3"/>
    <property type="match status" value="1"/>
</dbReference>
<gene>
    <name evidence="9" type="ORF">NAEGRDRAFT_61034</name>
</gene>
<dbReference type="EMBL" id="GG738935">
    <property type="protein sequence ID" value="EFC36216.1"/>
    <property type="molecule type" value="Genomic_DNA"/>
</dbReference>
<evidence type="ECO:0000256" key="3">
    <source>
        <dbReference type="ARBA" id="ARBA00022478"/>
    </source>
</evidence>
<evidence type="ECO:0000313" key="9">
    <source>
        <dbReference type="EMBL" id="EFC36216.1"/>
    </source>
</evidence>
<proteinExistence type="inferred from homology"/>
<protein>
    <recommendedName>
        <fullName evidence="7">DNA-directed RNA polymerase II subunit RPB3</fullName>
    </recommendedName>
</protein>
<keyword evidence="4" id="KW-0804">Transcription</keyword>
<dbReference type="VEuPathDB" id="AmoebaDB:NAEGRDRAFT_61034"/>
<dbReference type="Gene3D" id="2.170.120.12">
    <property type="entry name" value="DNA-directed RNA polymerase, insert domain"/>
    <property type="match status" value="1"/>
</dbReference>
<dbReference type="Proteomes" id="UP000006671">
    <property type="component" value="Unassembled WGS sequence"/>
</dbReference>
<evidence type="ECO:0000256" key="4">
    <source>
        <dbReference type="ARBA" id="ARBA00023163"/>
    </source>
</evidence>
<dbReference type="GO" id="GO:0005665">
    <property type="term" value="C:RNA polymerase II, core complex"/>
    <property type="evidence" value="ECO:0007669"/>
    <property type="project" value="TreeGrafter"/>
</dbReference>
<dbReference type="SUPFAM" id="SSF56553">
    <property type="entry name" value="Insert subdomain of RNA polymerase alpha subunit"/>
    <property type="match status" value="1"/>
</dbReference>
<dbReference type="SMART" id="SM00662">
    <property type="entry name" value="RPOLD"/>
    <property type="match status" value="1"/>
</dbReference>
<dbReference type="InterPro" id="IPR011263">
    <property type="entry name" value="DNA-dir_RNA_pol_RpoA/D/Rpb3"/>
</dbReference>
<dbReference type="InterPro" id="IPR022842">
    <property type="entry name" value="RNAP_Rpo3/Rpb3/RPAC1"/>
</dbReference>
<dbReference type="InterPro" id="IPR011262">
    <property type="entry name" value="DNA-dir_RNA_pol_insert"/>
</dbReference>
<dbReference type="OrthoDB" id="270173at2759"/>
<keyword evidence="3" id="KW-0240">DNA-directed RNA polymerase</keyword>
<accession>D2W3Y1</accession>
<name>D2W3Y1_NAEGR</name>
<dbReference type="InParanoid" id="D2W3Y1"/>
<feature type="domain" description="DNA-directed RNA polymerase RpoA/D/Rpb3-type" evidence="8">
    <location>
        <begin position="22"/>
        <end position="316"/>
    </location>
</feature>
<sequence>MNDYHQDNNKAQLSILALTDEYCKFKLSNVDTSIANALRRIMIAEVPTLAIDLVEFEMNSSVLHDEFIAHRLGLIPLTCLNINSFSYTSDCSCTGHCEKCSVELTLHVKCTESHRDVTSNDLISNNPSCAPCTLSATSRDNENEHNGITIVKLKRGQEIKLKAIAKKGVGKGHAKWSPVAITTYYIVPDIRIKGCQNTPVNPSDQDNQTEVPAADWIGKFINSCPTKVFSVTNDDRLIIDLDKCTYCNECKDFVNDELIPNTSPEFKDFVSIKEKDLGGKREFIFTVETTGSQTPENIVLLGFDTLVGKLAKTRAELIKLRATH</sequence>
<evidence type="ECO:0000256" key="7">
    <source>
        <dbReference type="ARBA" id="ARBA00072506"/>
    </source>
</evidence>
<comment type="function">
    <text evidence="1">DNA-dependent RNA polymerase catalyzes the transcription of DNA into RNA using the four ribonucleoside triphosphates as substrates.</text>
</comment>
<dbReference type="GO" id="GO:0046983">
    <property type="term" value="F:protein dimerization activity"/>
    <property type="evidence" value="ECO:0007669"/>
    <property type="project" value="InterPro"/>
</dbReference>
<keyword evidence="5" id="KW-0539">Nucleus</keyword>
<dbReference type="GO" id="GO:0003899">
    <property type="term" value="F:DNA-directed RNA polymerase activity"/>
    <property type="evidence" value="ECO:0007669"/>
    <property type="project" value="InterPro"/>
</dbReference>
<evidence type="ECO:0000256" key="2">
    <source>
        <dbReference type="ARBA" id="ARBA00004123"/>
    </source>
</evidence>
<dbReference type="GO" id="GO:0003677">
    <property type="term" value="F:DNA binding"/>
    <property type="evidence" value="ECO:0007669"/>
    <property type="project" value="InterPro"/>
</dbReference>
<dbReference type="InterPro" id="IPR036603">
    <property type="entry name" value="RBP11-like"/>
</dbReference>
<dbReference type="PANTHER" id="PTHR11800">
    <property type="entry name" value="DNA-DIRECTED RNA POLYMERASE"/>
    <property type="match status" value="1"/>
</dbReference>
<dbReference type="eggNOG" id="KOG1522">
    <property type="taxonomic scope" value="Eukaryota"/>
</dbReference>
<dbReference type="SUPFAM" id="SSF55257">
    <property type="entry name" value="RBP11-like subunits of RNA polymerase"/>
    <property type="match status" value="1"/>
</dbReference>
<dbReference type="AlphaFoldDB" id="D2W3Y1"/>
<dbReference type="NCBIfam" id="NF001988">
    <property type="entry name" value="PRK00783.1"/>
    <property type="match status" value="1"/>
</dbReference>
<dbReference type="PROSITE" id="PS00446">
    <property type="entry name" value="RNA_POL_D_30KD"/>
    <property type="match status" value="1"/>
</dbReference>
<evidence type="ECO:0000313" key="10">
    <source>
        <dbReference type="Proteomes" id="UP000006671"/>
    </source>
</evidence>
<dbReference type="OMA" id="DETKFHF"/>
<comment type="similarity">
    <text evidence="6">Belongs to the archaeal Rpo3/eukaryotic RPB3 RNA polymerase subunit family.</text>
</comment>
<dbReference type="RefSeq" id="XP_002668960.1">
    <property type="nucleotide sequence ID" value="XM_002668914.1"/>
</dbReference>